<evidence type="ECO:0000313" key="2">
    <source>
        <dbReference type="EMBL" id="RUR67274.1"/>
    </source>
</evidence>
<reference evidence="2 3" key="1">
    <citation type="submission" date="2018-12" db="EMBL/GenBank/DDBJ databases">
        <title>The genome sequences of Variovorax guangxiensis DSM 27352.</title>
        <authorList>
            <person name="Gao J."/>
            <person name="Sun J."/>
        </authorList>
    </citation>
    <scope>NUCLEOTIDE SEQUENCE [LARGE SCALE GENOMIC DNA]</scope>
    <source>
        <strain evidence="2 3">DSM 27352</strain>
    </source>
</reference>
<dbReference type="OrthoDB" id="8852666at2"/>
<comment type="caution">
    <text evidence="2">The sequence shown here is derived from an EMBL/GenBank/DDBJ whole genome shotgun (WGS) entry which is preliminary data.</text>
</comment>
<dbReference type="EMBL" id="RXFT01000003">
    <property type="protein sequence ID" value="RUR67274.1"/>
    <property type="molecule type" value="Genomic_DNA"/>
</dbReference>
<evidence type="ECO:0000256" key="1">
    <source>
        <dbReference type="SAM" id="SignalP"/>
    </source>
</evidence>
<feature type="chain" id="PRO_5018768985" evidence="1">
    <location>
        <begin position="28"/>
        <end position="139"/>
    </location>
</feature>
<organism evidence="2 3">
    <name type="scientific">Variovorax guangxiensis</name>
    <dbReference type="NCBI Taxonomy" id="1775474"/>
    <lineage>
        <taxon>Bacteria</taxon>
        <taxon>Pseudomonadati</taxon>
        <taxon>Pseudomonadota</taxon>
        <taxon>Betaproteobacteria</taxon>
        <taxon>Burkholderiales</taxon>
        <taxon>Comamonadaceae</taxon>
        <taxon>Variovorax</taxon>
    </lineage>
</organism>
<gene>
    <name evidence="2" type="ORF">EJP67_09380</name>
</gene>
<accession>A0A3S0Z8L2</accession>
<proteinExistence type="predicted"/>
<evidence type="ECO:0000313" key="3">
    <source>
        <dbReference type="Proteomes" id="UP000281118"/>
    </source>
</evidence>
<sequence length="139" mass="15296">MPFRKSRYSLILIVLAALFSATTPARADGTVSFEQDVLPLIKARPAFEKFLLGTLKVTDAGSGTRISEQAMPHLGGARMGPYEFKATWHGPDGDVPVTLIIDTNTKFFDRAGREIRNGSLKQAVSVKETFDSIEIEQPR</sequence>
<keyword evidence="1" id="KW-0732">Signal</keyword>
<feature type="signal peptide" evidence="1">
    <location>
        <begin position="1"/>
        <end position="27"/>
    </location>
</feature>
<dbReference type="Proteomes" id="UP000281118">
    <property type="component" value="Unassembled WGS sequence"/>
</dbReference>
<name>A0A3S0Z8L2_9BURK</name>
<dbReference type="AlphaFoldDB" id="A0A3S0Z8L2"/>
<protein>
    <submittedName>
        <fullName evidence="2">Uncharacterized protein</fullName>
    </submittedName>
</protein>